<feature type="region of interest" description="Disordered" evidence="1">
    <location>
        <begin position="1"/>
        <end position="21"/>
    </location>
</feature>
<feature type="domain" description="TniQ" evidence="2">
    <location>
        <begin position="17"/>
        <end position="138"/>
    </location>
</feature>
<organism evidence="3 4">
    <name type="scientific">Pseudoroseomonas ludipueritiae</name>
    <dbReference type="NCBI Taxonomy" id="198093"/>
    <lineage>
        <taxon>Bacteria</taxon>
        <taxon>Pseudomonadati</taxon>
        <taxon>Pseudomonadota</taxon>
        <taxon>Alphaproteobacteria</taxon>
        <taxon>Acetobacterales</taxon>
        <taxon>Acetobacteraceae</taxon>
        <taxon>Pseudoroseomonas</taxon>
    </lineage>
</organism>
<evidence type="ECO:0000313" key="4">
    <source>
        <dbReference type="Proteomes" id="UP000603940"/>
    </source>
</evidence>
<dbReference type="InterPro" id="IPR009492">
    <property type="entry name" value="TniQ"/>
</dbReference>
<feature type="region of interest" description="Disordered" evidence="1">
    <location>
        <begin position="769"/>
        <end position="803"/>
    </location>
</feature>
<name>A0ABR7R7R0_9PROT</name>
<protein>
    <submittedName>
        <fullName evidence="3">TniQ family protein</fullName>
    </submittedName>
</protein>
<evidence type="ECO:0000256" key="1">
    <source>
        <dbReference type="SAM" id="MobiDB-lite"/>
    </source>
</evidence>
<comment type="caution">
    <text evidence="3">The sequence shown here is derived from an EMBL/GenBank/DDBJ whole genome shotgun (WGS) entry which is preliminary data.</text>
</comment>
<dbReference type="RefSeq" id="WP_187778873.1">
    <property type="nucleotide sequence ID" value="NZ_JACTUZ010000049.1"/>
</dbReference>
<evidence type="ECO:0000313" key="3">
    <source>
        <dbReference type="EMBL" id="MBC9177753.1"/>
    </source>
</evidence>
<dbReference type="Proteomes" id="UP000603940">
    <property type="component" value="Unassembled WGS sequence"/>
</dbReference>
<proteinExistence type="predicted"/>
<reference evidence="3 4" key="1">
    <citation type="journal article" date="2009" name="Int. J. Syst. Evol. Microbiol.">
        <title>Transfer of Teichococcus ludipueritiae and Muricoccus roseus to the genus Roseomonas, as Roseomonas ludipueritiae comb. nov. and Roseomonas rosea comb. nov., respectively, and emended description of the genus Roseomonas.</title>
        <authorList>
            <person name="Sanchez-Porro C."/>
            <person name="Gallego V."/>
            <person name="Busse H.J."/>
            <person name="Kampfer P."/>
            <person name="Ventosa A."/>
        </authorList>
    </citation>
    <scope>NUCLEOTIDE SEQUENCE [LARGE SCALE GENOMIC DNA]</scope>
    <source>
        <strain evidence="3 4">DSM 14915</strain>
    </source>
</reference>
<dbReference type="EMBL" id="JACTUZ010000049">
    <property type="protein sequence ID" value="MBC9177753.1"/>
    <property type="molecule type" value="Genomic_DNA"/>
</dbReference>
<keyword evidence="4" id="KW-1185">Reference proteome</keyword>
<accession>A0ABR7R7R0</accession>
<evidence type="ECO:0000259" key="2">
    <source>
        <dbReference type="Pfam" id="PF06527"/>
    </source>
</evidence>
<gene>
    <name evidence="3" type="ORF">IBL25_12465</name>
</gene>
<dbReference type="Pfam" id="PF06527">
    <property type="entry name" value="TniQ"/>
    <property type="match status" value="1"/>
</dbReference>
<sequence>MTRSDDLGRGRLPNAEEPHADESLPGFLKRMGALNGYESAMVMLGTIDPEFADLRRAAFVAHRHEDLAGFLALEEGELERLCYGDGAMRRLMGRDLDRELVAVGNRRACPLCLDEAAYHRASWDVVLLTACPVHAVRLVDRCACGTRFGWRPGPLTHCSELSCLADLRDAAPEPVPADQMGGVCALDRLLRQGGCAEFGTEVGALPVSDQILLVFQLGLMARGHDRVTRTFHFASQHPDELHLILDAGWRACSDWPRGFRTILDGRLEQAGGRVGRFGVGLAFGGLYRRIEGAGDAPFARLLRREMADYVVARPDLATRAPDIRLARSAADLRFRHATLGEAMDLLEVGFDRARALADELNLWIVPPTGKGAPALIRADLLHELHAQRSGLLTKADVRRELGVGKKMVDKMREAGLLPATPSEEDPATLVYPREGLDGLLRSLEERVPEGPRRTPRLAVTVAGVARQVSLPGYDSTDVVRAVLERRITPVALSGRARGLQRFLFREADAERFAAEIMAAERSTMSVVEAASELRVKQEVAYHWVRARLLATVPGTKDTEAGRRVTKEALRRFTEEHVTGPEVARRLGLAARWVSVHLQERGVNPVSGPSVDGARQFLFRRTEALAVSKGALVSGHAKRQPVLAARKRLDRNASEGLRMAIAGAVRRETSATYVQRRAVMDDRASGTRVQVMTAGNIGVRGTYLFRVRRSQTESLATATRGLVALGFADREDFLLVPWPEFAAHLEGLGGLPDNGPRTVVVRAGTGGALEPFGVHARPKRPPPGAKPSRGTRPRGRCGDGAVPG</sequence>